<reference evidence="9 10" key="1">
    <citation type="submission" date="2018-04" db="EMBL/GenBank/DDBJ databases">
        <title>Genome of Nocardioides gansuensis WSJ-1.</title>
        <authorList>
            <person name="Wu S."/>
            <person name="Wang G."/>
        </authorList>
    </citation>
    <scope>NUCLEOTIDE SEQUENCE [LARGE SCALE GENOMIC DNA]</scope>
    <source>
        <strain evidence="9 10">WSJ-1</strain>
    </source>
</reference>
<dbReference type="InterPro" id="IPR036852">
    <property type="entry name" value="Peptidase_S8/S53_dom_sf"/>
</dbReference>
<feature type="active site" description="Charge relay system" evidence="5">
    <location>
        <position position="124"/>
    </location>
</feature>
<dbReference type="Proteomes" id="UP000246018">
    <property type="component" value="Unassembled WGS sequence"/>
</dbReference>
<feature type="active site" description="Charge relay system" evidence="5">
    <location>
        <position position="306"/>
    </location>
</feature>
<dbReference type="PROSITE" id="PS00136">
    <property type="entry name" value="SUBTILASE_ASP"/>
    <property type="match status" value="1"/>
</dbReference>
<dbReference type="GO" id="GO:0004252">
    <property type="term" value="F:serine-type endopeptidase activity"/>
    <property type="evidence" value="ECO:0007669"/>
    <property type="project" value="UniProtKB-UniRule"/>
</dbReference>
<organism evidence="9 10">
    <name type="scientific">Nocardioides gansuensis</name>
    <dbReference type="NCBI Taxonomy" id="2138300"/>
    <lineage>
        <taxon>Bacteria</taxon>
        <taxon>Bacillati</taxon>
        <taxon>Actinomycetota</taxon>
        <taxon>Actinomycetes</taxon>
        <taxon>Propionibacteriales</taxon>
        <taxon>Nocardioidaceae</taxon>
        <taxon>Nocardioides</taxon>
    </lineage>
</organism>
<evidence type="ECO:0000313" key="9">
    <source>
        <dbReference type="EMBL" id="PVG80954.1"/>
    </source>
</evidence>
<evidence type="ECO:0000256" key="4">
    <source>
        <dbReference type="ARBA" id="ARBA00022825"/>
    </source>
</evidence>
<evidence type="ECO:0000256" key="6">
    <source>
        <dbReference type="RuleBase" id="RU003355"/>
    </source>
</evidence>
<dbReference type="OrthoDB" id="5165638at2"/>
<dbReference type="InterPro" id="IPR015500">
    <property type="entry name" value="Peptidase_S8_subtilisin-rel"/>
</dbReference>
<evidence type="ECO:0000256" key="3">
    <source>
        <dbReference type="ARBA" id="ARBA00022801"/>
    </source>
</evidence>
<gene>
    <name evidence="9" type="ORF">DDE18_20550</name>
</gene>
<dbReference type="PRINTS" id="PR00723">
    <property type="entry name" value="SUBTILISIN"/>
</dbReference>
<proteinExistence type="inferred from homology"/>
<dbReference type="PANTHER" id="PTHR43806">
    <property type="entry name" value="PEPTIDASE S8"/>
    <property type="match status" value="1"/>
</dbReference>
<keyword evidence="4 5" id="KW-0720">Serine protease</keyword>
<name>A0A2T8F5G0_9ACTN</name>
<dbReference type="PROSITE" id="PS00138">
    <property type="entry name" value="SUBTILASE_SER"/>
    <property type="match status" value="1"/>
</dbReference>
<protein>
    <recommendedName>
        <fullName evidence="8">Peptidase S8/S53 domain-containing protein</fullName>
    </recommendedName>
</protein>
<comment type="caution">
    <text evidence="9">The sequence shown here is derived from an EMBL/GenBank/DDBJ whole genome shotgun (WGS) entry which is preliminary data.</text>
</comment>
<evidence type="ECO:0000313" key="10">
    <source>
        <dbReference type="Proteomes" id="UP000246018"/>
    </source>
</evidence>
<dbReference type="Pfam" id="PF00082">
    <property type="entry name" value="Peptidase_S8"/>
    <property type="match status" value="1"/>
</dbReference>
<feature type="signal peptide" evidence="7">
    <location>
        <begin position="1"/>
        <end position="26"/>
    </location>
</feature>
<evidence type="ECO:0000259" key="8">
    <source>
        <dbReference type="Pfam" id="PF00082"/>
    </source>
</evidence>
<keyword evidence="10" id="KW-1185">Reference proteome</keyword>
<sequence length="361" mass="36215">MHLRALRPTCLALAAVGLLVAPTAAAADLQDLERKKGPKAPTQTAAPYATDLTHKQWDMAEIGSPLANSVATGAGVTVAVIDTGIDVDHNEFAGRIVNPVSWVCPKGVKAPCQGMSYVDDGHGHGTHVAGTVAAAADGSGITGVAPQANIMPLRVGDDDGSISGDTTAAMRYAVAEGADVITMSIGYVAGTGPILDNPVLPVDEFSAAVQEASDAGILVTLSAGNDGVPWCGQGSEFYNDTALCVAAYGPTEDPAVYTDWGYEIDIAAPGGGILTCDGAIWATVPLSLETDSCTGIDGYGVMSGTSMAAPHVAGVGALLAQQGITGATAAQRIVDTARTDLPLTTAFTGPRLDAAAAVGAG</sequence>
<dbReference type="EMBL" id="QDGZ01000011">
    <property type="protein sequence ID" value="PVG80954.1"/>
    <property type="molecule type" value="Genomic_DNA"/>
</dbReference>
<comment type="similarity">
    <text evidence="1 5 6">Belongs to the peptidase S8 family.</text>
</comment>
<dbReference type="InterPro" id="IPR000209">
    <property type="entry name" value="Peptidase_S8/S53_dom"/>
</dbReference>
<evidence type="ECO:0000256" key="5">
    <source>
        <dbReference type="PROSITE-ProRule" id="PRU01240"/>
    </source>
</evidence>
<dbReference type="SUPFAM" id="SSF52743">
    <property type="entry name" value="Subtilisin-like"/>
    <property type="match status" value="1"/>
</dbReference>
<keyword evidence="3 5" id="KW-0378">Hydrolase</keyword>
<evidence type="ECO:0000256" key="1">
    <source>
        <dbReference type="ARBA" id="ARBA00011073"/>
    </source>
</evidence>
<dbReference type="InterPro" id="IPR050131">
    <property type="entry name" value="Peptidase_S8_subtilisin-like"/>
</dbReference>
<accession>A0A2T8F5G0</accession>
<keyword evidence="7" id="KW-0732">Signal</keyword>
<dbReference type="RefSeq" id="WP_116574145.1">
    <property type="nucleotide sequence ID" value="NZ_QDGZ01000011.1"/>
</dbReference>
<evidence type="ECO:0000256" key="7">
    <source>
        <dbReference type="SAM" id="SignalP"/>
    </source>
</evidence>
<dbReference type="PROSITE" id="PS51892">
    <property type="entry name" value="SUBTILASE"/>
    <property type="match status" value="1"/>
</dbReference>
<feature type="chain" id="PRO_5015768302" description="Peptidase S8/S53 domain-containing protein" evidence="7">
    <location>
        <begin position="27"/>
        <end position="361"/>
    </location>
</feature>
<keyword evidence="2 5" id="KW-0645">Protease</keyword>
<feature type="domain" description="Peptidase S8/S53" evidence="8">
    <location>
        <begin position="73"/>
        <end position="339"/>
    </location>
</feature>
<dbReference type="InterPro" id="IPR023828">
    <property type="entry name" value="Peptidase_S8_Ser-AS"/>
</dbReference>
<dbReference type="PANTHER" id="PTHR43806:SF11">
    <property type="entry name" value="CEREVISIN-RELATED"/>
    <property type="match status" value="1"/>
</dbReference>
<dbReference type="InterPro" id="IPR022398">
    <property type="entry name" value="Peptidase_S8_His-AS"/>
</dbReference>
<dbReference type="GO" id="GO:0006508">
    <property type="term" value="P:proteolysis"/>
    <property type="evidence" value="ECO:0007669"/>
    <property type="project" value="UniProtKB-KW"/>
</dbReference>
<dbReference type="PROSITE" id="PS00137">
    <property type="entry name" value="SUBTILASE_HIS"/>
    <property type="match status" value="1"/>
</dbReference>
<dbReference type="InterPro" id="IPR023827">
    <property type="entry name" value="Peptidase_S8_Asp-AS"/>
</dbReference>
<dbReference type="AlphaFoldDB" id="A0A2T8F5G0"/>
<feature type="active site" description="Charge relay system" evidence="5">
    <location>
        <position position="82"/>
    </location>
</feature>
<dbReference type="Gene3D" id="3.40.50.200">
    <property type="entry name" value="Peptidase S8/S53 domain"/>
    <property type="match status" value="1"/>
</dbReference>
<evidence type="ECO:0000256" key="2">
    <source>
        <dbReference type="ARBA" id="ARBA00022670"/>
    </source>
</evidence>